<sequence>MDWRESASQQARDDLDTLLEDSIRAAAEILGSHGTFAPFMLAIDLTGARAMRALGEPGAATTEDAIRARLERPGDGAQLRARATVFDVDAMAPVRGDAIKVTLEHREGQAIDIVVPYRLADQTLEVDMDRANAATVGRRLWRTRAGAAE</sequence>
<dbReference type="EMBL" id="CP046172">
    <property type="protein sequence ID" value="QIS09721.1"/>
    <property type="molecule type" value="Genomic_DNA"/>
</dbReference>
<name>A0A6G9Y933_9NOCA</name>
<dbReference type="Proteomes" id="UP000503540">
    <property type="component" value="Chromosome"/>
</dbReference>
<proteinExistence type="predicted"/>
<keyword evidence="2" id="KW-1185">Reference proteome</keyword>
<reference evidence="1 2" key="1">
    <citation type="journal article" date="2019" name="ACS Chem. Biol.">
        <title>Identification and Mobilization of a Cryptic Antibiotic Biosynthesis Gene Locus from a Human-Pathogenic Nocardia Isolate.</title>
        <authorList>
            <person name="Herisse M."/>
            <person name="Ishida K."/>
            <person name="Porter J.L."/>
            <person name="Howden B."/>
            <person name="Hertweck C."/>
            <person name="Stinear T.P."/>
            <person name="Pidot S.J."/>
        </authorList>
    </citation>
    <scope>NUCLEOTIDE SEQUENCE [LARGE SCALE GENOMIC DNA]</scope>
    <source>
        <strain evidence="1 2">AUSMDU00012717</strain>
    </source>
</reference>
<gene>
    <name evidence="1" type="ORF">F5544_09100</name>
</gene>
<organism evidence="1 2">
    <name type="scientific">Nocardia arthritidis</name>
    <dbReference type="NCBI Taxonomy" id="228602"/>
    <lineage>
        <taxon>Bacteria</taxon>
        <taxon>Bacillati</taxon>
        <taxon>Actinomycetota</taxon>
        <taxon>Actinomycetes</taxon>
        <taxon>Mycobacteriales</taxon>
        <taxon>Nocardiaceae</taxon>
        <taxon>Nocardia</taxon>
    </lineage>
</organism>
<accession>A0A6G9Y933</accession>
<dbReference type="RefSeq" id="WP_167472791.1">
    <property type="nucleotide sequence ID" value="NZ_CP046172.1"/>
</dbReference>
<evidence type="ECO:0000313" key="2">
    <source>
        <dbReference type="Proteomes" id="UP000503540"/>
    </source>
</evidence>
<evidence type="ECO:0000313" key="1">
    <source>
        <dbReference type="EMBL" id="QIS09721.1"/>
    </source>
</evidence>
<protein>
    <submittedName>
        <fullName evidence="1">Uncharacterized protein</fullName>
    </submittedName>
</protein>
<dbReference type="AlphaFoldDB" id="A0A6G9Y933"/>
<dbReference type="KEGG" id="nah:F5544_09100"/>